<proteinExistence type="predicted"/>
<protein>
    <recommendedName>
        <fullName evidence="4">Transmembrane protein</fullName>
    </recommendedName>
</protein>
<keyword evidence="1" id="KW-0812">Transmembrane</keyword>
<feature type="transmembrane region" description="Helical" evidence="1">
    <location>
        <begin position="65"/>
        <end position="83"/>
    </location>
</feature>
<evidence type="ECO:0000256" key="1">
    <source>
        <dbReference type="SAM" id="Phobius"/>
    </source>
</evidence>
<dbReference type="AlphaFoldDB" id="A0A699Z1N1"/>
<evidence type="ECO:0000313" key="3">
    <source>
        <dbReference type="Proteomes" id="UP000485058"/>
    </source>
</evidence>
<reference evidence="2 3" key="1">
    <citation type="submission" date="2020-02" db="EMBL/GenBank/DDBJ databases">
        <title>Draft genome sequence of Haematococcus lacustris strain NIES-144.</title>
        <authorList>
            <person name="Morimoto D."/>
            <person name="Nakagawa S."/>
            <person name="Yoshida T."/>
            <person name="Sawayama S."/>
        </authorList>
    </citation>
    <scope>NUCLEOTIDE SEQUENCE [LARGE SCALE GENOMIC DNA]</scope>
    <source>
        <strain evidence="2 3">NIES-144</strain>
    </source>
</reference>
<accession>A0A699Z1N1</accession>
<sequence length="88" mass="9711">MVILRSDSYGSGFFGEYFGGIPPASRFEAKHHTPHQDFNPDETKTKQSRFAVVARRKATMRSRHNTVAALLLVCALASVAFASKVTEP</sequence>
<evidence type="ECO:0008006" key="4">
    <source>
        <dbReference type="Google" id="ProtNLM"/>
    </source>
</evidence>
<keyword evidence="1" id="KW-1133">Transmembrane helix</keyword>
<keyword evidence="3" id="KW-1185">Reference proteome</keyword>
<organism evidence="2 3">
    <name type="scientific">Haematococcus lacustris</name>
    <name type="common">Green alga</name>
    <name type="synonym">Haematococcus pluvialis</name>
    <dbReference type="NCBI Taxonomy" id="44745"/>
    <lineage>
        <taxon>Eukaryota</taxon>
        <taxon>Viridiplantae</taxon>
        <taxon>Chlorophyta</taxon>
        <taxon>core chlorophytes</taxon>
        <taxon>Chlorophyceae</taxon>
        <taxon>CS clade</taxon>
        <taxon>Chlamydomonadales</taxon>
        <taxon>Haematococcaceae</taxon>
        <taxon>Haematococcus</taxon>
    </lineage>
</organism>
<keyword evidence="1" id="KW-0472">Membrane</keyword>
<name>A0A699Z1N1_HAELA</name>
<comment type="caution">
    <text evidence="2">The sequence shown here is derived from an EMBL/GenBank/DDBJ whole genome shotgun (WGS) entry which is preliminary data.</text>
</comment>
<dbReference type="EMBL" id="BLLF01000553">
    <property type="protein sequence ID" value="GFH12909.1"/>
    <property type="molecule type" value="Genomic_DNA"/>
</dbReference>
<evidence type="ECO:0000313" key="2">
    <source>
        <dbReference type="EMBL" id="GFH12909.1"/>
    </source>
</evidence>
<feature type="non-terminal residue" evidence="2">
    <location>
        <position position="88"/>
    </location>
</feature>
<gene>
    <name evidence="2" type="ORF">HaLaN_08688</name>
</gene>
<dbReference type="Proteomes" id="UP000485058">
    <property type="component" value="Unassembled WGS sequence"/>
</dbReference>